<dbReference type="GO" id="GO:0008270">
    <property type="term" value="F:zinc ion binding"/>
    <property type="evidence" value="ECO:0007669"/>
    <property type="project" value="UniProtKB-KW"/>
</dbReference>
<feature type="compositionally biased region" description="Low complexity" evidence="9">
    <location>
        <begin position="118"/>
        <end position="127"/>
    </location>
</feature>
<dbReference type="PROSITE" id="PS50089">
    <property type="entry name" value="ZF_RING_2"/>
    <property type="match status" value="1"/>
</dbReference>
<feature type="region of interest" description="Disordered" evidence="9">
    <location>
        <begin position="285"/>
        <end position="322"/>
    </location>
</feature>
<dbReference type="InterPro" id="IPR013083">
    <property type="entry name" value="Znf_RING/FYVE/PHD"/>
</dbReference>
<evidence type="ECO:0000313" key="12">
    <source>
        <dbReference type="Proteomes" id="UP001604277"/>
    </source>
</evidence>
<feature type="compositionally biased region" description="Basic and acidic residues" evidence="9">
    <location>
        <begin position="102"/>
        <end position="117"/>
    </location>
</feature>
<accession>A0ABD1WRH8</accession>
<dbReference type="InterPro" id="IPR001841">
    <property type="entry name" value="Znf_RING"/>
</dbReference>
<dbReference type="Pfam" id="PF13639">
    <property type="entry name" value="zf-RING_2"/>
    <property type="match status" value="1"/>
</dbReference>
<evidence type="ECO:0000313" key="11">
    <source>
        <dbReference type="EMBL" id="KAL2552300.1"/>
    </source>
</evidence>
<dbReference type="Proteomes" id="UP001604277">
    <property type="component" value="Unassembled WGS sequence"/>
</dbReference>
<dbReference type="EC" id="2.3.2.27" evidence="2"/>
<evidence type="ECO:0000256" key="5">
    <source>
        <dbReference type="ARBA" id="ARBA00022771"/>
    </source>
</evidence>
<evidence type="ECO:0000256" key="8">
    <source>
        <dbReference type="PROSITE-ProRule" id="PRU00175"/>
    </source>
</evidence>
<dbReference type="PANTHER" id="PTHR15710:SF132">
    <property type="entry name" value="E3 UBIQUITIN-PROTEIN LIGASE MPSR1"/>
    <property type="match status" value="1"/>
</dbReference>
<dbReference type="Gene3D" id="3.30.40.10">
    <property type="entry name" value="Zinc/RING finger domain, C3HC4 (zinc finger)"/>
    <property type="match status" value="1"/>
</dbReference>
<evidence type="ECO:0000256" key="3">
    <source>
        <dbReference type="ARBA" id="ARBA00022679"/>
    </source>
</evidence>
<protein>
    <recommendedName>
        <fullName evidence="2">RING-type E3 ubiquitin transferase</fullName>
        <ecNumber evidence="2">2.3.2.27</ecNumber>
    </recommendedName>
</protein>
<sequence>MAALMNVLGKRLDGVYIAVEPVIYLDLHRLRFNLLIVEQTIVRGIETMSVIEAFGIETLSTSKPRVVICGCLPNMSIELRDADVNCSKLDSIKYIQSRNHNNHTEKAESENTHKMDSSESSPAPPSLEELTARGATALLLPWVLATTAATATNSSREIMVFVNQGTGSITIIEGSGDVESFLREIPEKEGFIPASKASIESLPVVLITEPGLECPICLSEFEVNRDVKQMPCDHKFHSDCINKWLGIHGSCPFCRYKMPEEEKKEETVSDDETRTEGELRIHMFVTGSRVSNRRNQEDENENSGSDNGSDSGPDGNDGLSDQDMDYNLRLILGCFRAKEIAINKD</sequence>
<dbReference type="GO" id="GO:0016567">
    <property type="term" value="P:protein ubiquitination"/>
    <property type="evidence" value="ECO:0007669"/>
    <property type="project" value="UniProtKB-ARBA"/>
</dbReference>
<reference evidence="12" key="1">
    <citation type="submission" date="2024-07" db="EMBL/GenBank/DDBJ databases">
        <title>Two chromosome-level genome assemblies of Korean endemic species Abeliophyllum distichum and Forsythia ovata (Oleaceae).</title>
        <authorList>
            <person name="Jang H."/>
        </authorList>
    </citation>
    <scope>NUCLEOTIDE SEQUENCE [LARGE SCALE GENOMIC DNA]</scope>
</reference>
<keyword evidence="4" id="KW-0479">Metal-binding</keyword>
<comment type="catalytic activity">
    <reaction evidence="1">
        <text>S-ubiquitinyl-[E2 ubiquitin-conjugating enzyme]-L-cysteine + [acceptor protein]-L-lysine = [E2 ubiquitin-conjugating enzyme]-L-cysteine + N(6)-ubiquitinyl-[acceptor protein]-L-lysine.</text>
        <dbReference type="EC" id="2.3.2.27"/>
    </reaction>
</comment>
<evidence type="ECO:0000256" key="2">
    <source>
        <dbReference type="ARBA" id="ARBA00012483"/>
    </source>
</evidence>
<dbReference type="GO" id="GO:0061630">
    <property type="term" value="F:ubiquitin protein ligase activity"/>
    <property type="evidence" value="ECO:0007669"/>
    <property type="project" value="UniProtKB-EC"/>
</dbReference>
<feature type="region of interest" description="Disordered" evidence="9">
    <location>
        <begin position="99"/>
        <end position="127"/>
    </location>
</feature>
<dbReference type="SUPFAM" id="SSF57850">
    <property type="entry name" value="RING/U-box"/>
    <property type="match status" value="1"/>
</dbReference>
<evidence type="ECO:0000256" key="4">
    <source>
        <dbReference type="ARBA" id="ARBA00022723"/>
    </source>
</evidence>
<dbReference type="CDD" id="cd16669">
    <property type="entry name" value="RING-H2_RNF181"/>
    <property type="match status" value="1"/>
</dbReference>
<keyword evidence="6" id="KW-0833">Ubl conjugation pathway</keyword>
<evidence type="ECO:0000259" key="10">
    <source>
        <dbReference type="PROSITE" id="PS50089"/>
    </source>
</evidence>
<evidence type="ECO:0000256" key="9">
    <source>
        <dbReference type="SAM" id="MobiDB-lite"/>
    </source>
</evidence>
<dbReference type="AlphaFoldDB" id="A0ABD1WRH8"/>
<organism evidence="11 12">
    <name type="scientific">Forsythia ovata</name>
    <dbReference type="NCBI Taxonomy" id="205694"/>
    <lineage>
        <taxon>Eukaryota</taxon>
        <taxon>Viridiplantae</taxon>
        <taxon>Streptophyta</taxon>
        <taxon>Embryophyta</taxon>
        <taxon>Tracheophyta</taxon>
        <taxon>Spermatophyta</taxon>
        <taxon>Magnoliopsida</taxon>
        <taxon>eudicotyledons</taxon>
        <taxon>Gunneridae</taxon>
        <taxon>Pentapetalae</taxon>
        <taxon>asterids</taxon>
        <taxon>lamiids</taxon>
        <taxon>Lamiales</taxon>
        <taxon>Oleaceae</taxon>
        <taxon>Forsythieae</taxon>
        <taxon>Forsythia</taxon>
    </lineage>
</organism>
<keyword evidence="5 8" id="KW-0863">Zinc-finger</keyword>
<evidence type="ECO:0000256" key="7">
    <source>
        <dbReference type="ARBA" id="ARBA00022833"/>
    </source>
</evidence>
<feature type="domain" description="RING-type" evidence="10">
    <location>
        <begin position="214"/>
        <end position="255"/>
    </location>
</feature>
<dbReference type="FunFam" id="3.30.40.10:FF:000127">
    <property type="entry name" value="E3 ubiquitin-protein ligase RNF181"/>
    <property type="match status" value="1"/>
</dbReference>
<proteinExistence type="predicted"/>
<comment type="caution">
    <text evidence="11">The sequence shown here is derived from an EMBL/GenBank/DDBJ whole genome shotgun (WGS) entry which is preliminary data.</text>
</comment>
<evidence type="ECO:0000256" key="6">
    <source>
        <dbReference type="ARBA" id="ARBA00022786"/>
    </source>
</evidence>
<dbReference type="PANTHER" id="PTHR15710">
    <property type="entry name" value="E3 UBIQUITIN-PROTEIN LIGASE PRAJA"/>
    <property type="match status" value="1"/>
</dbReference>
<feature type="compositionally biased region" description="Low complexity" evidence="9">
    <location>
        <begin position="302"/>
        <end position="321"/>
    </location>
</feature>
<keyword evidence="12" id="KW-1185">Reference proteome</keyword>
<keyword evidence="7" id="KW-0862">Zinc</keyword>
<keyword evidence="3" id="KW-0808">Transferase</keyword>
<name>A0ABD1WRH8_9LAMI</name>
<evidence type="ECO:0000256" key="1">
    <source>
        <dbReference type="ARBA" id="ARBA00000900"/>
    </source>
</evidence>
<dbReference type="EMBL" id="JBFOLJ010000002">
    <property type="protein sequence ID" value="KAL2552300.1"/>
    <property type="molecule type" value="Genomic_DNA"/>
</dbReference>
<dbReference type="SMART" id="SM00184">
    <property type="entry name" value="RING"/>
    <property type="match status" value="1"/>
</dbReference>
<gene>
    <name evidence="11" type="ORF">Fot_05919</name>
</gene>